<dbReference type="RefSeq" id="WP_054061144.1">
    <property type="nucleotide sequence ID" value="NZ_JSYZ01000004.1"/>
</dbReference>
<name>A0A0N0E536_9PSED</name>
<feature type="domain" description="Metalloprotease StcE beta-sandwich" evidence="2">
    <location>
        <begin position="143"/>
        <end position="211"/>
    </location>
</feature>
<dbReference type="Proteomes" id="UP000037931">
    <property type="component" value="Unassembled WGS sequence"/>
</dbReference>
<gene>
    <name evidence="3" type="ORF">PF66_01591</name>
</gene>
<organism evidence="3 4">
    <name type="scientific">Pseudomonas asplenii</name>
    <dbReference type="NCBI Taxonomy" id="53407"/>
    <lineage>
        <taxon>Bacteria</taxon>
        <taxon>Pseudomonadati</taxon>
        <taxon>Pseudomonadota</taxon>
        <taxon>Gammaproteobacteria</taxon>
        <taxon>Pseudomonadales</taxon>
        <taxon>Pseudomonadaceae</taxon>
        <taxon>Pseudomonas</taxon>
    </lineage>
</organism>
<evidence type="ECO:0000313" key="3">
    <source>
        <dbReference type="EMBL" id="KPA92007.1"/>
    </source>
</evidence>
<feature type="chain" id="PRO_5005847271" description="Metalloprotease StcE beta-sandwich domain-containing protein" evidence="1">
    <location>
        <begin position="20"/>
        <end position="622"/>
    </location>
</feature>
<dbReference type="EMBL" id="JSYZ01000004">
    <property type="protein sequence ID" value="KPA92007.1"/>
    <property type="molecule type" value="Genomic_DNA"/>
</dbReference>
<dbReference type="AlphaFoldDB" id="A0A0N0E536"/>
<dbReference type="Gene3D" id="2.60.120.1230">
    <property type="match status" value="2"/>
</dbReference>
<dbReference type="InterPro" id="IPR019719">
    <property type="entry name" value="DUF2599"/>
</dbReference>
<proteinExistence type="predicted"/>
<feature type="domain" description="Metalloprotease StcE beta-sandwich" evidence="2">
    <location>
        <begin position="52"/>
        <end position="123"/>
    </location>
</feature>
<dbReference type="InterPro" id="IPR048990">
    <property type="entry name" value="StcE_b-sandwich"/>
</dbReference>
<feature type="signal peptide" evidence="1">
    <location>
        <begin position="1"/>
        <end position="19"/>
    </location>
</feature>
<dbReference type="Pfam" id="PF10783">
    <property type="entry name" value="DUF2599"/>
    <property type="match status" value="1"/>
</dbReference>
<keyword evidence="4" id="KW-1185">Reference proteome</keyword>
<dbReference type="STRING" id="50340.PF66_01591"/>
<comment type="caution">
    <text evidence="3">The sequence shown here is derived from an EMBL/GenBank/DDBJ whole genome shotgun (WGS) entry which is preliminary data.</text>
</comment>
<keyword evidence="1" id="KW-0732">Signal</keyword>
<protein>
    <recommendedName>
        <fullName evidence="2">Metalloprotease StcE beta-sandwich domain-containing protein</fullName>
    </recommendedName>
</protein>
<evidence type="ECO:0000259" key="2">
    <source>
        <dbReference type="Pfam" id="PF20944"/>
    </source>
</evidence>
<dbReference type="Pfam" id="PF20944">
    <property type="entry name" value="StcE_b-sandwich"/>
    <property type="match status" value="2"/>
</dbReference>
<reference evidence="3 4" key="1">
    <citation type="journal article" date="2015" name="PLoS ONE">
        <title>Rice-Infecting Pseudomonas Genomes Are Highly Accessorized and Harbor Multiple Putative Virulence Mechanisms to Cause Sheath Brown Rot.</title>
        <authorList>
            <person name="Quibod I.L."/>
            <person name="Grande G."/>
            <person name="Oreiro E.G."/>
            <person name="Borja F.N."/>
            <person name="Dossa G.S."/>
            <person name="Mauleon R."/>
            <person name="Cruz C.V."/>
            <person name="Oliva R."/>
        </authorList>
    </citation>
    <scope>NUCLEOTIDE SEQUENCE [LARGE SCALE GENOMIC DNA]</scope>
    <source>
        <strain evidence="3 4">IRRI 6609</strain>
    </source>
</reference>
<dbReference type="PATRIC" id="fig|50340.43.peg.4748"/>
<dbReference type="OrthoDB" id="6873885at2"/>
<accession>A0A0N0E536</accession>
<sequence length="622" mass="68234" precursor="true">MKPTTCLLLMLSLMPCAHAIDLTPGQTNGRGRIPGAYGNTPGGDPAYNFPMTFRTGDGDWASDLSLPDLAPAAAQLTVSTGASYPSVLSLRNTDIGVQSISMNRGDSLAFLYDSASQRWKVQTHEYTPNTVGAVIPDFTSPRVIRYSLGDGDWTDNVTLPGNAGDGNIVLVRSDATYSTTISPPPGTGDPVVMNRGESYAFVYQYASNRWNGTRIRYLSNPIAQRLNDNYNEVKNDCLEYGSRARRGHYYCSGNIIRATTDGNYNPWERPSTGSTSYSWIRKDIGTDHLYRPVGFILRSPLYAAIRGLPGISVGWTCLYPFDGWTNSGKDCDGITAQVAAAAGWPFNPSPAPRPPTGNSGYAFGSCDKLGITTREQWLQFFAVGQNALWNQCSWNVDSQTSWNAMLAIHQSDITPYSQIDPQSGIDASWYKPGHNELRLNNAASNTTLNAQAIEAIYFDVNAQPGSLDSARNFQRKLGQAGYPSVPIVQLNFRAAPSERFNFAASDQAETYNRAQCTQYIDSATWIQRYDPGTGKNEWTLSVLPTECGRNIQSDQSDKAYAELLQTYGNDPAWKNNDGGGMRRQLICHLAIARQKAPWNLEPFRPDVSQQAAIDAGCNPVSR</sequence>
<evidence type="ECO:0000256" key="1">
    <source>
        <dbReference type="SAM" id="SignalP"/>
    </source>
</evidence>
<evidence type="ECO:0000313" key="4">
    <source>
        <dbReference type="Proteomes" id="UP000037931"/>
    </source>
</evidence>